<dbReference type="GO" id="GO:0005524">
    <property type="term" value="F:ATP binding"/>
    <property type="evidence" value="ECO:0007669"/>
    <property type="project" value="UniProtKB-KW"/>
</dbReference>
<evidence type="ECO:0000256" key="1">
    <source>
        <dbReference type="ARBA" id="ARBA00004245"/>
    </source>
</evidence>
<evidence type="ECO:0000256" key="5">
    <source>
        <dbReference type="PROSITE-ProRule" id="PRU00283"/>
    </source>
</evidence>
<evidence type="ECO:0000313" key="9">
    <source>
        <dbReference type="Proteomes" id="UP000014760"/>
    </source>
</evidence>
<dbReference type="PANTHER" id="PTHR21608:SF7">
    <property type="entry name" value="KINESIN-LIKE PROTEIN CG14535"/>
    <property type="match status" value="1"/>
</dbReference>
<feature type="non-terminal residue" evidence="7">
    <location>
        <position position="1"/>
    </location>
</feature>
<organism evidence="7">
    <name type="scientific">Capitella teleta</name>
    <name type="common">Polychaete worm</name>
    <dbReference type="NCBI Taxonomy" id="283909"/>
    <lineage>
        <taxon>Eukaryota</taxon>
        <taxon>Metazoa</taxon>
        <taxon>Spiralia</taxon>
        <taxon>Lophotrochozoa</taxon>
        <taxon>Annelida</taxon>
        <taxon>Polychaeta</taxon>
        <taxon>Sedentaria</taxon>
        <taxon>Scolecida</taxon>
        <taxon>Capitellidae</taxon>
        <taxon>Capitella</taxon>
    </lineage>
</organism>
<gene>
    <name evidence="7" type="ORF">CAPTEDRAFT_127686</name>
</gene>
<dbReference type="PANTHER" id="PTHR21608">
    <property type="entry name" value="KINESIN-LIKE PROTEIN CG14535"/>
    <property type="match status" value="1"/>
</dbReference>
<comment type="similarity">
    <text evidence="5">Belongs to the TRAFAC class myosin-kinesin ATPase superfamily. Kinesin family.</text>
</comment>
<dbReference type="HOGENOM" id="CLU_2313082_0_0_1"/>
<proteinExistence type="inferred from homology"/>
<dbReference type="EnsemblMetazoa" id="CapteT127686">
    <property type="protein sequence ID" value="CapteP127686"/>
    <property type="gene ID" value="CapteG127686"/>
</dbReference>
<evidence type="ECO:0000256" key="3">
    <source>
        <dbReference type="ARBA" id="ARBA00022840"/>
    </source>
</evidence>
<evidence type="ECO:0000313" key="8">
    <source>
        <dbReference type="EnsemblMetazoa" id="CapteP127686"/>
    </source>
</evidence>
<reference evidence="9" key="1">
    <citation type="submission" date="2012-12" db="EMBL/GenBank/DDBJ databases">
        <authorList>
            <person name="Hellsten U."/>
            <person name="Grimwood J."/>
            <person name="Chapman J.A."/>
            <person name="Shapiro H."/>
            <person name="Aerts A."/>
            <person name="Otillar R.P."/>
            <person name="Terry A.Y."/>
            <person name="Boore J.L."/>
            <person name="Simakov O."/>
            <person name="Marletaz F."/>
            <person name="Cho S.-J."/>
            <person name="Edsinger-Gonzales E."/>
            <person name="Havlak P."/>
            <person name="Kuo D.-H."/>
            <person name="Larsson T."/>
            <person name="Lv J."/>
            <person name="Arendt D."/>
            <person name="Savage R."/>
            <person name="Osoegawa K."/>
            <person name="de Jong P."/>
            <person name="Lindberg D.R."/>
            <person name="Seaver E.C."/>
            <person name="Weisblat D.A."/>
            <person name="Putnam N.H."/>
            <person name="Grigoriev I.V."/>
            <person name="Rokhsar D.S."/>
        </authorList>
    </citation>
    <scope>NUCLEOTIDE SEQUENCE</scope>
    <source>
        <strain evidence="9">I ESC-2004</strain>
    </source>
</reference>
<evidence type="ECO:0000256" key="4">
    <source>
        <dbReference type="ARBA" id="ARBA00023212"/>
    </source>
</evidence>
<dbReference type="Proteomes" id="UP000014760">
    <property type="component" value="Unassembled WGS sequence"/>
</dbReference>
<dbReference type="GO" id="GO:0008017">
    <property type="term" value="F:microtubule binding"/>
    <property type="evidence" value="ECO:0007669"/>
    <property type="project" value="InterPro"/>
</dbReference>
<reference evidence="8" key="3">
    <citation type="submission" date="2015-06" db="UniProtKB">
        <authorList>
            <consortium name="EnsemblMetazoa"/>
        </authorList>
    </citation>
    <scope>IDENTIFICATION</scope>
</reference>
<dbReference type="STRING" id="283909.R7TLW6"/>
<dbReference type="InterPro" id="IPR001752">
    <property type="entry name" value="Kinesin_motor_dom"/>
</dbReference>
<dbReference type="EMBL" id="AMQN01012207">
    <property type="status" value="NOT_ANNOTATED_CDS"/>
    <property type="molecule type" value="Genomic_DNA"/>
</dbReference>
<dbReference type="GO" id="GO:0007018">
    <property type="term" value="P:microtubule-based movement"/>
    <property type="evidence" value="ECO:0007669"/>
    <property type="project" value="InterPro"/>
</dbReference>
<dbReference type="GO" id="GO:0005856">
    <property type="term" value="C:cytoskeleton"/>
    <property type="evidence" value="ECO:0007669"/>
    <property type="project" value="UniProtKB-SubCell"/>
</dbReference>
<dbReference type="SUPFAM" id="SSF52540">
    <property type="entry name" value="P-loop containing nucleoside triphosphate hydrolases"/>
    <property type="match status" value="1"/>
</dbReference>
<comment type="subcellular location">
    <subcellularLocation>
        <location evidence="1">Cytoplasm</location>
        <location evidence="1">Cytoskeleton</location>
    </subcellularLocation>
</comment>
<accession>R7TLW6</accession>
<reference evidence="7 9" key="2">
    <citation type="journal article" date="2013" name="Nature">
        <title>Insights into bilaterian evolution from three spiralian genomes.</title>
        <authorList>
            <person name="Simakov O."/>
            <person name="Marletaz F."/>
            <person name="Cho S.J."/>
            <person name="Edsinger-Gonzales E."/>
            <person name="Havlak P."/>
            <person name="Hellsten U."/>
            <person name="Kuo D.H."/>
            <person name="Larsson T."/>
            <person name="Lv J."/>
            <person name="Arendt D."/>
            <person name="Savage R."/>
            <person name="Osoegawa K."/>
            <person name="de Jong P."/>
            <person name="Grimwood J."/>
            <person name="Chapman J.A."/>
            <person name="Shapiro H."/>
            <person name="Aerts A."/>
            <person name="Otillar R.P."/>
            <person name="Terry A.Y."/>
            <person name="Boore J.L."/>
            <person name="Grigoriev I.V."/>
            <person name="Lindberg D.R."/>
            <person name="Seaver E.C."/>
            <person name="Weisblat D.A."/>
            <person name="Putnam N.H."/>
            <person name="Rokhsar D.S."/>
        </authorList>
    </citation>
    <scope>NUCLEOTIDE SEQUENCE</scope>
    <source>
        <strain evidence="7 9">I ESC-2004</strain>
    </source>
</reference>
<keyword evidence="3" id="KW-0067">ATP-binding</keyword>
<evidence type="ECO:0000259" key="6">
    <source>
        <dbReference type="PROSITE" id="PS50067"/>
    </source>
</evidence>
<comment type="caution">
    <text evidence="5">Lacks conserved residue(s) required for the propagation of feature annotation.</text>
</comment>
<dbReference type="InterPro" id="IPR036961">
    <property type="entry name" value="Kinesin_motor_dom_sf"/>
</dbReference>
<dbReference type="Gene3D" id="3.40.850.10">
    <property type="entry name" value="Kinesin motor domain"/>
    <property type="match status" value="1"/>
</dbReference>
<dbReference type="PROSITE" id="PS50067">
    <property type="entry name" value="KINESIN_MOTOR_2"/>
    <property type="match status" value="1"/>
</dbReference>
<keyword evidence="9" id="KW-1185">Reference proteome</keyword>
<name>R7TLW6_CAPTE</name>
<keyword evidence="4" id="KW-0206">Cytoskeleton</keyword>
<keyword evidence="2" id="KW-0547">Nucleotide-binding</keyword>
<dbReference type="OrthoDB" id="8862460at2759"/>
<feature type="domain" description="Kinesin motor" evidence="6">
    <location>
        <begin position="1"/>
        <end position="100"/>
    </location>
</feature>
<dbReference type="AlphaFoldDB" id="R7TLW6"/>
<evidence type="ECO:0000313" key="7">
    <source>
        <dbReference type="EMBL" id="ELT94659.1"/>
    </source>
</evidence>
<dbReference type="GO" id="GO:0003777">
    <property type="term" value="F:microtubule motor activity"/>
    <property type="evidence" value="ECO:0007669"/>
    <property type="project" value="InterPro"/>
</dbReference>
<dbReference type="InterPro" id="IPR027417">
    <property type="entry name" value="P-loop_NTPase"/>
</dbReference>
<dbReference type="Pfam" id="PF00225">
    <property type="entry name" value="Kinesin"/>
    <property type="match status" value="1"/>
</dbReference>
<dbReference type="InterPro" id="IPR027640">
    <property type="entry name" value="Kinesin-like_fam"/>
</dbReference>
<keyword evidence="4" id="KW-0963">Cytoplasm</keyword>
<protein>
    <recommendedName>
        <fullName evidence="6">Kinesin motor domain-containing protein</fullName>
    </recommendedName>
</protein>
<dbReference type="EMBL" id="KB309368">
    <property type="protein sequence ID" value="ELT94659.1"/>
    <property type="molecule type" value="Genomic_DNA"/>
</dbReference>
<evidence type="ECO:0000256" key="2">
    <source>
        <dbReference type="ARBA" id="ARBA00022741"/>
    </source>
</evidence>
<sequence length="100" mass="10503">QVKVMLRICPKEGNHSSFLAIDPRKKQISLTDPAVANGFTTPSQRKAGVAAPKMFAFDAVFSQDDSLAEMCASSVVEILQAVVGGADGCLFCYGHAGVGK</sequence>